<sequence>MQKSISLFYFFICIGIFTGCVTSKSYQTSTTSADIRVSSLKFLDLYEIPYELHFQNTWVGGLSGIDYDRINNRFFTISDERSATSAARFYTMAIDIKDYKIDSVRFLAVATLKDAANDTFPALRKNPEKAADPESIRYNAATGTLVWSSEGDKAVRGGKMVYQNPWIYEMDLSGNFKDSFLIPANLRMYKEDKGARENGVFEGLSFSSSYKYLWASMESPIYEDGPLATAQYANVPVRFTKFDVATKKPVAQFAYLLDAVAYPPTPENAFSVNGISEILCIGENKFLVMERSYSTGIEGCVVKIYLADFSKATDITAVSGLHQHATYQPASKKLLFNLASLNRYIDNVEGITLGPIFPNGHYSLILIVDNNFSRDEIQQVLLFEVIP</sequence>
<organism evidence="2 3">
    <name type="scientific">Niabella digestorum</name>
    <dbReference type="NCBI Taxonomy" id="3117701"/>
    <lineage>
        <taxon>Bacteria</taxon>
        <taxon>Pseudomonadati</taxon>
        <taxon>Bacteroidota</taxon>
        <taxon>Chitinophagia</taxon>
        <taxon>Chitinophagales</taxon>
        <taxon>Chitinophagaceae</taxon>
        <taxon>Niabella</taxon>
    </lineage>
</organism>
<evidence type="ECO:0000313" key="3">
    <source>
        <dbReference type="Proteomes" id="UP001357452"/>
    </source>
</evidence>
<protein>
    <submittedName>
        <fullName evidence="2">Esterase-like activity of phytase family protein</fullName>
    </submittedName>
</protein>
<dbReference type="PANTHER" id="PTHR37957">
    <property type="entry name" value="BLR7070 PROTEIN"/>
    <property type="match status" value="1"/>
</dbReference>
<dbReference type="InterPro" id="IPR027372">
    <property type="entry name" value="Phytase-like_dom"/>
</dbReference>
<reference evidence="2 3" key="1">
    <citation type="submission" date="2024-01" db="EMBL/GenBank/DDBJ databases">
        <title>Niabella digestum sp. nov., isolated from waste digestion system.</title>
        <authorList>
            <person name="Zhang L."/>
        </authorList>
    </citation>
    <scope>NUCLEOTIDE SEQUENCE [LARGE SCALE GENOMIC DNA]</scope>
    <source>
        <strain evidence="2 3">A18</strain>
    </source>
</reference>
<dbReference type="EMBL" id="JAZGLY010000003">
    <property type="protein sequence ID" value="MEE6186856.1"/>
    <property type="molecule type" value="Genomic_DNA"/>
</dbReference>
<dbReference type="PROSITE" id="PS51257">
    <property type="entry name" value="PROKAR_LIPOPROTEIN"/>
    <property type="match status" value="1"/>
</dbReference>
<accession>A0ABU7RFZ5</accession>
<name>A0ABU7RFZ5_9BACT</name>
<comment type="caution">
    <text evidence="2">The sequence shown here is derived from an EMBL/GenBank/DDBJ whole genome shotgun (WGS) entry which is preliminary data.</text>
</comment>
<evidence type="ECO:0000313" key="2">
    <source>
        <dbReference type="EMBL" id="MEE6186856.1"/>
    </source>
</evidence>
<proteinExistence type="predicted"/>
<dbReference type="Proteomes" id="UP001357452">
    <property type="component" value="Unassembled WGS sequence"/>
</dbReference>
<dbReference type="RefSeq" id="WP_330974266.1">
    <property type="nucleotide sequence ID" value="NZ_JAZGLY010000003.1"/>
</dbReference>
<keyword evidence="3" id="KW-1185">Reference proteome</keyword>
<gene>
    <name evidence="2" type="ORF">V2H41_06170</name>
</gene>
<dbReference type="PANTHER" id="PTHR37957:SF1">
    <property type="entry name" value="PHYTASE-LIKE DOMAIN-CONTAINING PROTEIN"/>
    <property type="match status" value="1"/>
</dbReference>
<feature type="domain" description="Phytase-like" evidence="1">
    <location>
        <begin position="57"/>
        <end position="372"/>
    </location>
</feature>
<evidence type="ECO:0000259" key="1">
    <source>
        <dbReference type="Pfam" id="PF13449"/>
    </source>
</evidence>
<dbReference type="Pfam" id="PF13449">
    <property type="entry name" value="Phytase-like"/>
    <property type="match status" value="1"/>
</dbReference>